<reference evidence="1 2" key="1">
    <citation type="submission" date="2020-03" db="EMBL/GenBank/DDBJ databases">
        <title>Dissostichus mawsoni Genome sequencing and assembly.</title>
        <authorList>
            <person name="Park H."/>
        </authorList>
    </citation>
    <scope>NUCLEOTIDE SEQUENCE [LARGE SCALE GENOMIC DNA]</scope>
    <source>
        <strain evidence="1">DM0001</strain>
        <tissue evidence="1">Muscle</tissue>
    </source>
</reference>
<accession>A0A7J5YMB7</accession>
<dbReference type="EMBL" id="JAAKFY010000011">
    <property type="protein sequence ID" value="KAF3849899.1"/>
    <property type="molecule type" value="Genomic_DNA"/>
</dbReference>
<organism evidence="1 2">
    <name type="scientific">Dissostichus mawsoni</name>
    <name type="common">Antarctic cod</name>
    <dbReference type="NCBI Taxonomy" id="36200"/>
    <lineage>
        <taxon>Eukaryota</taxon>
        <taxon>Metazoa</taxon>
        <taxon>Chordata</taxon>
        <taxon>Craniata</taxon>
        <taxon>Vertebrata</taxon>
        <taxon>Euteleostomi</taxon>
        <taxon>Actinopterygii</taxon>
        <taxon>Neopterygii</taxon>
        <taxon>Teleostei</taxon>
        <taxon>Neoteleostei</taxon>
        <taxon>Acanthomorphata</taxon>
        <taxon>Eupercaria</taxon>
        <taxon>Perciformes</taxon>
        <taxon>Notothenioidei</taxon>
        <taxon>Nototheniidae</taxon>
        <taxon>Dissostichus</taxon>
    </lineage>
</organism>
<evidence type="ECO:0000313" key="1">
    <source>
        <dbReference type="EMBL" id="KAF3849899.1"/>
    </source>
</evidence>
<keyword evidence="2" id="KW-1185">Reference proteome</keyword>
<dbReference type="OrthoDB" id="10630190at2759"/>
<feature type="non-terminal residue" evidence="1">
    <location>
        <position position="305"/>
    </location>
</feature>
<comment type="caution">
    <text evidence="1">The sequence shown here is derived from an EMBL/GenBank/DDBJ whole genome shotgun (WGS) entry which is preliminary data.</text>
</comment>
<dbReference type="AlphaFoldDB" id="A0A7J5YMB7"/>
<dbReference type="Proteomes" id="UP000518266">
    <property type="component" value="Unassembled WGS sequence"/>
</dbReference>
<proteinExistence type="predicted"/>
<name>A0A7J5YMB7_DISMA</name>
<protein>
    <submittedName>
        <fullName evidence="1">Uncharacterized protein</fullName>
    </submittedName>
</protein>
<evidence type="ECO:0000313" key="2">
    <source>
        <dbReference type="Proteomes" id="UP000518266"/>
    </source>
</evidence>
<gene>
    <name evidence="1" type="ORF">F7725_019618</name>
</gene>
<sequence>MQSYYIFLPKAYQAAKLSPEAPEWVKWDSLGVCQHEMARTELEFPSHVELVQLSGGGRRQLDVQRRQLCRKIIDVSHIRVDQQVPHRLPGLFGLLCLSQPHVQLVHGALQLLESLQGSLHLTLPAPHVPLQTLPPLHHLARLLADRPGQTSGLLLWGEVWKKKEKSVILLKKMYKRTCLWLWVLAWLSGTLDGLVSEKHPGLIQSADHQMLTTYHAVVLLLLQGGDVSSDGHLLGQLLVAPALVHVIQSVLEEHCFLRAAQSLDHLRLVPIHTLVDVIVGIDFSLDVLQIHKQRIISERPFLQGE</sequence>